<dbReference type="Proteomes" id="UP000027931">
    <property type="component" value="Unassembled WGS sequence"/>
</dbReference>
<dbReference type="GO" id="GO:0009986">
    <property type="term" value="C:cell surface"/>
    <property type="evidence" value="ECO:0007669"/>
    <property type="project" value="UniProtKB-SubCell"/>
</dbReference>
<evidence type="ECO:0000256" key="2">
    <source>
        <dbReference type="ARBA" id="ARBA00023287"/>
    </source>
</evidence>
<keyword evidence="3" id="KW-0812">Transmembrane</keyword>
<dbReference type="RefSeq" id="WP_038089606.1">
    <property type="nucleotide sequence ID" value="NZ_JMIR01000019.1"/>
</dbReference>
<keyword evidence="5" id="KW-1185">Reference proteome</keyword>
<dbReference type="eggNOG" id="COG2165">
    <property type="taxonomic scope" value="Bacteria"/>
</dbReference>
<sequence length="160" mass="18130">MKIRLKHARNQERSQQGYTLVELLTTLVLLSLFFAMTVPSLKRLFQHHELDASARQFVSAVRGSQMAAWSHGEVQELWLYRFKPQYQRLINGQNAGVVKMPDSLQYQSGFLEAGSSVFRFDQNGTPTGSGQVRLVNRLREGADINILMFSGTVTYEGVHP</sequence>
<evidence type="ECO:0000256" key="3">
    <source>
        <dbReference type="SAM" id="Phobius"/>
    </source>
</evidence>
<keyword evidence="3" id="KW-1133">Transmembrane helix</keyword>
<dbReference type="EMBL" id="JMIR01000019">
    <property type="protein sequence ID" value="KEO82661.1"/>
    <property type="molecule type" value="Genomic_DNA"/>
</dbReference>
<comment type="caution">
    <text evidence="4">The sequence shown here is derived from an EMBL/GenBank/DDBJ whole genome shotgun (WGS) entry which is preliminary data.</text>
</comment>
<dbReference type="SUPFAM" id="SSF54523">
    <property type="entry name" value="Pili subunits"/>
    <property type="match status" value="1"/>
</dbReference>
<gene>
    <name evidence="4" type="ORF">EL26_13930</name>
</gene>
<proteinExistence type="predicted"/>
<name>A0A074LKK9_9BACL</name>
<dbReference type="GO" id="GO:0030420">
    <property type="term" value="P:establishment of competence for transformation"/>
    <property type="evidence" value="ECO:0007669"/>
    <property type="project" value="UniProtKB-KW"/>
</dbReference>
<dbReference type="STRING" id="1157490.EL26_13930"/>
<keyword evidence="3" id="KW-0472">Membrane</keyword>
<evidence type="ECO:0000313" key="5">
    <source>
        <dbReference type="Proteomes" id="UP000027931"/>
    </source>
</evidence>
<evidence type="ECO:0000313" key="4">
    <source>
        <dbReference type="EMBL" id="KEO82661.1"/>
    </source>
</evidence>
<dbReference type="PROSITE" id="PS00409">
    <property type="entry name" value="PROKAR_NTER_METHYL"/>
    <property type="match status" value="1"/>
</dbReference>
<comment type="subcellular location">
    <subcellularLocation>
        <location evidence="1">Cell surface</location>
    </subcellularLocation>
</comment>
<protein>
    <recommendedName>
        <fullName evidence="6">General secretion pathway GspH domain-containing protein</fullName>
    </recommendedName>
</protein>
<dbReference type="Pfam" id="PF07963">
    <property type="entry name" value="N_methyl"/>
    <property type="match status" value="1"/>
</dbReference>
<dbReference type="AlphaFoldDB" id="A0A074LKK9"/>
<accession>A0A074LKK9</accession>
<keyword evidence="2" id="KW-0178">Competence</keyword>
<evidence type="ECO:0008006" key="6">
    <source>
        <dbReference type="Google" id="ProtNLM"/>
    </source>
</evidence>
<reference evidence="4 5" key="1">
    <citation type="journal article" date="2013" name="Int. J. Syst. Evol. Microbiol.">
        <title>Tumebacillus flagellatus sp. nov., an alpha-amylase/pullulanase-producing bacterium isolated from cassava wastewater.</title>
        <authorList>
            <person name="Wang Q."/>
            <person name="Xie N."/>
            <person name="Qin Y."/>
            <person name="Shen N."/>
            <person name="Zhu J."/>
            <person name="Mi H."/>
            <person name="Huang R."/>
        </authorList>
    </citation>
    <scope>NUCLEOTIDE SEQUENCE [LARGE SCALE GENOMIC DNA]</scope>
    <source>
        <strain evidence="4 5">GST4</strain>
    </source>
</reference>
<dbReference type="NCBIfam" id="TIGR02532">
    <property type="entry name" value="IV_pilin_GFxxxE"/>
    <property type="match status" value="1"/>
</dbReference>
<feature type="transmembrane region" description="Helical" evidence="3">
    <location>
        <begin position="20"/>
        <end position="41"/>
    </location>
</feature>
<organism evidence="4 5">
    <name type="scientific">Tumebacillus flagellatus</name>
    <dbReference type="NCBI Taxonomy" id="1157490"/>
    <lineage>
        <taxon>Bacteria</taxon>
        <taxon>Bacillati</taxon>
        <taxon>Bacillota</taxon>
        <taxon>Bacilli</taxon>
        <taxon>Bacillales</taxon>
        <taxon>Alicyclobacillaceae</taxon>
        <taxon>Tumebacillus</taxon>
    </lineage>
</organism>
<dbReference type="InterPro" id="IPR012902">
    <property type="entry name" value="N_methyl_site"/>
</dbReference>
<dbReference type="InterPro" id="IPR045584">
    <property type="entry name" value="Pilin-like"/>
</dbReference>
<evidence type="ECO:0000256" key="1">
    <source>
        <dbReference type="ARBA" id="ARBA00004241"/>
    </source>
</evidence>